<dbReference type="EMBL" id="PP511706">
    <property type="protein sequence ID" value="XCD06754.1"/>
    <property type="molecule type" value="Genomic_DNA"/>
</dbReference>
<organism evidence="1">
    <name type="scientific">Dulem virus 30</name>
    <dbReference type="NCBI Taxonomy" id="3145748"/>
    <lineage>
        <taxon>Viruses</taxon>
        <taxon>Duplodnaviria</taxon>
        <taxon>Heunggongvirae</taxon>
        <taxon>Uroviricota</taxon>
        <taxon>Caudoviricetes</taxon>
    </lineage>
</organism>
<accession>A0AAU8B366</accession>
<name>A0AAU8B366_9CAUD</name>
<evidence type="ECO:0000313" key="1">
    <source>
        <dbReference type="EMBL" id="XCD06754.1"/>
    </source>
</evidence>
<sequence length="126" mass="14626">MISSLYKFLNNNPLLVQLIGQNRVFPIFTTDTSKPSLVYNAKSLKAEVSTYEILFSINIIWTNFDTILQIEKILNQLLHFADSSIFCNLDNYIFNSLNAGGTSCIYNPQDKRYEYTINYKITYKEN</sequence>
<reference evidence="1" key="1">
    <citation type="submission" date="2024-03" db="EMBL/GenBank/DDBJ databases">
        <title>Diverse circular DNA viruses in blood, oral, and fecal samples of captive lemurs.</title>
        <authorList>
            <person name="Paietta E.N."/>
            <person name="Kraberger S."/>
            <person name="Lund M.C."/>
            <person name="Custer J.M."/>
            <person name="Vargas K.M."/>
            <person name="Ehmke E.E."/>
            <person name="Yoder A.D."/>
            <person name="Varsani A."/>
        </authorList>
    </citation>
    <scope>NUCLEOTIDE SEQUENCE</scope>
    <source>
        <strain evidence="1">Duke_26_2</strain>
    </source>
</reference>
<protein>
    <submittedName>
        <fullName evidence="1">Portal protein</fullName>
    </submittedName>
</protein>
<proteinExistence type="predicted"/>